<dbReference type="RefSeq" id="WP_220084606.1">
    <property type="nucleotide sequence ID" value="NZ_QLMI01000008.1"/>
</dbReference>
<keyword evidence="2" id="KW-0812">Transmembrane</keyword>
<sequence>MNSAALITMVLAQGIVICLTLYFFYKVLKTPPVQEPDSFSDNDEESVRKND</sequence>
<evidence type="ECO:0000313" key="4">
    <source>
        <dbReference type="Proteomes" id="UP000249620"/>
    </source>
</evidence>
<dbReference type="EMBL" id="QLMI01000008">
    <property type="protein sequence ID" value="RAK20140.1"/>
    <property type="molecule type" value="Genomic_DNA"/>
</dbReference>
<keyword evidence="2" id="KW-1133">Transmembrane helix</keyword>
<organism evidence="3 4">
    <name type="scientific">Flavobacterium aquaticum</name>
    <dbReference type="NCBI Taxonomy" id="1236486"/>
    <lineage>
        <taxon>Bacteria</taxon>
        <taxon>Pseudomonadati</taxon>
        <taxon>Bacteroidota</taxon>
        <taxon>Flavobacteriia</taxon>
        <taxon>Flavobacteriales</taxon>
        <taxon>Flavobacteriaceae</taxon>
        <taxon>Flavobacterium</taxon>
    </lineage>
</organism>
<keyword evidence="4" id="KW-1185">Reference proteome</keyword>
<evidence type="ECO:0000256" key="2">
    <source>
        <dbReference type="SAM" id="Phobius"/>
    </source>
</evidence>
<dbReference type="AlphaFoldDB" id="A0A327YGN8"/>
<gene>
    <name evidence="3" type="ORF">B0I03_10829</name>
</gene>
<keyword evidence="2" id="KW-0472">Membrane</keyword>
<proteinExistence type="predicted"/>
<name>A0A327YGN8_9FLAO</name>
<reference evidence="3 4" key="1">
    <citation type="submission" date="2018-06" db="EMBL/GenBank/DDBJ databases">
        <title>Genomic Encyclopedia of Type Strains, Phase III (KMG-III): the genomes of soil and plant-associated and newly described type strains.</title>
        <authorList>
            <person name="Whitman W."/>
        </authorList>
    </citation>
    <scope>NUCLEOTIDE SEQUENCE [LARGE SCALE GENOMIC DNA]</scope>
    <source>
        <strain evidence="3 4">CGMCC 1.12398</strain>
    </source>
</reference>
<accession>A0A327YGN8</accession>
<evidence type="ECO:0000313" key="3">
    <source>
        <dbReference type="EMBL" id="RAK20140.1"/>
    </source>
</evidence>
<evidence type="ECO:0000256" key="1">
    <source>
        <dbReference type="SAM" id="MobiDB-lite"/>
    </source>
</evidence>
<protein>
    <submittedName>
        <fullName evidence="3">Uncharacterized protein</fullName>
    </submittedName>
</protein>
<feature type="transmembrane region" description="Helical" evidence="2">
    <location>
        <begin position="6"/>
        <end position="25"/>
    </location>
</feature>
<comment type="caution">
    <text evidence="3">The sequence shown here is derived from an EMBL/GenBank/DDBJ whole genome shotgun (WGS) entry which is preliminary data.</text>
</comment>
<dbReference type="Proteomes" id="UP000249620">
    <property type="component" value="Unassembled WGS sequence"/>
</dbReference>
<feature type="region of interest" description="Disordered" evidence="1">
    <location>
        <begin position="32"/>
        <end position="51"/>
    </location>
</feature>